<dbReference type="InterPro" id="IPR045334">
    <property type="entry name" value="INTS3"/>
</dbReference>
<accession>A0A0G4IRF4</accession>
<evidence type="ECO:0000256" key="1">
    <source>
        <dbReference type="SAM" id="MobiDB-lite"/>
    </source>
</evidence>
<feature type="domain" description="Integrator complex subunit 3 N-terminal" evidence="2">
    <location>
        <begin position="49"/>
        <end position="428"/>
    </location>
</feature>
<keyword evidence="4" id="KW-0496">Mitochondrion</keyword>
<keyword evidence="5" id="KW-1185">Reference proteome</keyword>
<dbReference type="AlphaFoldDB" id="A0A0G4IRF4"/>
<evidence type="ECO:0000313" key="4">
    <source>
        <dbReference type="EMBL" id="SPQ98070.1"/>
    </source>
</evidence>
<dbReference type="GO" id="GO:0005737">
    <property type="term" value="C:cytoplasm"/>
    <property type="evidence" value="ECO:0007669"/>
    <property type="project" value="TreeGrafter"/>
</dbReference>
<geneLocation type="mitochondrion" evidence="4"/>
<feature type="compositionally biased region" description="Low complexity" evidence="1">
    <location>
        <begin position="449"/>
        <end position="458"/>
    </location>
</feature>
<dbReference type="Proteomes" id="UP000290189">
    <property type="component" value="Unassembled WGS sequence"/>
</dbReference>
<protein>
    <recommendedName>
        <fullName evidence="2">Integrator complex subunit 3 N-terminal domain-containing protein</fullName>
    </recommendedName>
</protein>
<name>A0A0G4IRF4_PLABS</name>
<feature type="region of interest" description="Disordered" evidence="1">
    <location>
        <begin position="440"/>
        <end position="468"/>
    </location>
</feature>
<evidence type="ECO:0000259" key="2">
    <source>
        <dbReference type="Pfam" id="PF10189"/>
    </source>
</evidence>
<dbReference type="Pfam" id="PF10189">
    <property type="entry name" value="Ints3_N"/>
    <property type="match status" value="1"/>
</dbReference>
<dbReference type="EMBL" id="CDSF01000081">
    <property type="protein sequence ID" value="CEO97850.1"/>
    <property type="molecule type" value="Genomic_DNA"/>
</dbReference>
<gene>
    <name evidence="3" type="ORF">PBRA_005964</name>
    <name evidence="4" type="ORF">PLBR_LOCUS5285</name>
</gene>
<sequence length="893" mass="96741">MFRRRELDAPDAFEEAARHSYERLAATFAKRNDLEVQAALQGVAAADAAPGFLYGVLVDKDNSDKVFRHLVNCTLDGYAAFSGVLQELCHRKFPVLVPHCSKRLFRLVDDMLKMDVDACEPILTALLGQIASGSSSARNVSVAASVLAVVKSNQSYVQQRTAVLQRFLYTFIRVLPDLDAKLQAECVPFLSGLVAATPGELHAIGRDVARVLQPSIAQHASLKAIFESLPVSVYQRQTTSDMLQSRLTPDMEVKISFILNQVPLGVQQRYVSWFAMKFVKGSETLLLDLIRYLCCAVQRPPASSPASKAVPPWVLLGWCIKTHMHSPIAPQLCRAALYDWLFFNNETSVQRIECALLLMMNSTTRYTEIAQVLLDTLLDCAQKWSPSSMRSQIRSSIDAAFVQGSANAGIASLSSLMLTPQLRASLPSMFPQAFGATSGTPPNLKRAASSPPLSGSPPTKLARVPSTEPTQSLLARVLRRLPVSLKEPFSTLFVSLHGDGAGQSKLSAVPLATNAANAILLFSSTAESNSDALKQICASFMELLSTEFCKGEFHASILLAAVFDATRGSPALLALMRTAEPQLGFHLLDWVERHPEQADLYSAALANAQQTIDADIAVCRATCPVHTSILVRRSYELFPSLAVSNPALFSLLVRSTPPHDIVELADHVSQGAVLLVKNDGEKVSRAVDMAMSSSFTSTEQLLSWMLLSAQIHHWPDDDIVLLVERVATRSDCGPSHQQALASLLRGVAPSLPTISVIARLPDSTASLKRRVLLSWFHSHREACLASLTAMATSSASDLPAIVDAIGTALEHPPIADTFLLHVRSSETLTKALSSIDNEIVRGFLKGSAPIQLSTVSFATAESSQTAESSPTVESTAEFDHIDMDGWASFATST</sequence>
<dbReference type="OrthoDB" id="2021145at2759"/>
<organism evidence="3 5">
    <name type="scientific">Plasmodiophora brassicae</name>
    <name type="common">Clubroot disease agent</name>
    <dbReference type="NCBI Taxonomy" id="37360"/>
    <lineage>
        <taxon>Eukaryota</taxon>
        <taxon>Sar</taxon>
        <taxon>Rhizaria</taxon>
        <taxon>Endomyxa</taxon>
        <taxon>Phytomyxea</taxon>
        <taxon>Plasmodiophorida</taxon>
        <taxon>Plasmodiophoridae</taxon>
        <taxon>Plasmodiophora</taxon>
    </lineage>
</organism>
<dbReference type="PANTHER" id="PTHR13587:SF7">
    <property type="entry name" value="INTEGRATOR COMPLEX SUBUNIT 3"/>
    <property type="match status" value="1"/>
</dbReference>
<proteinExistence type="predicted"/>
<reference evidence="4 6" key="2">
    <citation type="submission" date="2018-03" db="EMBL/GenBank/DDBJ databases">
        <authorList>
            <person name="Fogelqvist J."/>
        </authorList>
    </citation>
    <scope>NUCLEOTIDE SEQUENCE [LARGE SCALE GENOMIC DNA]</scope>
</reference>
<evidence type="ECO:0000313" key="5">
    <source>
        <dbReference type="Proteomes" id="UP000039324"/>
    </source>
</evidence>
<dbReference type="STRING" id="37360.A0A0G4IRF4"/>
<evidence type="ECO:0000313" key="6">
    <source>
        <dbReference type="Proteomes" id="UP000290189"/>
    </source>
</evidence>
<evidence type="ECO:0000313" key="3">
    <source>
        <dbReference type="EMBL" id="CEO97850.1"/>
    </source>
</evidence>
<reference evidence="3 5" key="1">
    <citation type="submission" date="2015-02" db="EMBL/GenBank/DDBJ databases">
        <authorList>
            <person name="Chooi Y.-H."/>
        </authorList>
    </citation>
    <scope>NUCLEOTIDE SEQUENCE [LARGE SCALE GENOMIC DNA]</scope>
    <source>
        <strain evidence="3">E3</strain>
    </source>
</reference>
<dbReference type="Proteomes" id="UP000039324">
    <property type="component" value="Unassembled WGS sequence"/>
</dbReference>
<dbReference type="EMBL" id="OVEO01000009">
    <property type="protein sequence ID" value="SPQ98070.1"/>
    <property type="molecule type" value="Genomic_DNA"/>
</dbReference>
<dbReference type="PANTHER" id="PTHR13587">
    <property type="entry name" value="INTEGRATOR COMPLEX SUBUNIT 3"/>
    <property type="match status" value="1"/>
</dbReference>
<dbReference type="InterPro" id="IPR019333">
    <property type="entry name" value="INTS3_N"/>
</dbReference>